<feature type="domain" description="N-acetyltransferase" evidence="3">
    <location>
        <begin position="6"/>
        <end position="146"/>
    </location>
</feature>
<dbReference type="PANTHER" id="PTHR43877">
    <property type="entry name" value="AMINOALKYLPHOSPHONATE N-ACETYLTRANSFERASE-RELATED-RELATED"/>
    <property type="match status" value="1"/>
</dbReference>
<gene>
    <name evidence="4" type="ORF">SAMN04488058_105116</name>
</gene>
<dbReference type="CDD" id="cd04301">
    <property type="entry name" value="NAT_SF"/>
    <property type="match status" value="1"/>
</dbReference>
<dbReference type="EMBL" id="FNZA01000005">
    <property type="protein sequence ID" value="SEJ25156.1"/>
    <property type="molecule type" value="Genomic_DNA"/>
</dbReference>
<dbReference type="PROSITE" id="PS51186">
    <property type="entry name" value="GNAT"/>
    <property type="match status" value="1"/>
</dbReference>
<sequence length="300" mass="33003">MSASAFSLRPTTPADQPALRALLRRVWGEHPGAAYHGNGRRPGTVAEQGGKLLGYGHCWRSALHPTFSYVGVHVHPEARGQGLGTQLWQEVTRGVPGPFKAKTDAGQVEAVRFLRDRGLRLSVTTHEPTLGLARLPSAVGEEELQEVRGFELLPLSSFGDPRTTQRVTDLHRAVYAHTHEHDPPQVEVLDEEDFLGDDLHPAWLWVARRGDRLAGVSSVRRTENPTRGELGWFGVRREFAALREPLTLALTVRALHAAAQDGVEEVSAELDSADPGALHLHRSLPWTPGSRWLTFTGRAP</sequence>
<accession>A0A1H6XAI6</accession>
<dbReference type="RefSeq" id="WP_092264103.1">
    <property type="nucleotide sequence ID" value="NZ_FNZA01000005.1"/>
</dbReference>
<proteinExistence type="predicted"/>
<evidence type="ECO:0000313" key="4">
    <source>
        <dbReference type="EMBL" id="SEJ25156.1"/>
    </source>
</evidence>
<evidence type="ECO:0000256" key="2">
    <source>
        <dbReference type="ARBA" id="ARBA00023315"/>
    </source>
</evidence>
<protein>
    <submittedName>
        <fullName evidence="4">Acetyltransferase (GNAT) family protein</fullName>
    </submittedName>
</protein>
<dbReference type="Gene3D" id="3.40.630.30">
    <property type="match status" value="1"/>
</dbReference>
<name>A0A1H6XAI6_9DEIO</name>
<dbReference type="InterPro" id="IPR016181">
    <property type="entry name" value="Acyl_CoA_acyltransferase"/>
</dbReference>
<dbReference type="PANTHER" id="PTHR43877:SF6">
    <property type="entry name" value="GCN5-RELATED N-ACETYLTRANSFERASE"/>
    <property type="match status" value="1"/>
</dbReference>
<keyword evidence="5" id="KW-1185">Reference proteome</keyword>
<reference evidence="5" key="1">
    <citation type="submission" date="2016-10" db="EMBL/GenBank/DDBJ databases">
        <authorList>
            <person name="Varghese N."/>
            <person name="Submissions S."/>
        </authorList>
    </citation>
    <scope>NUCLEOTIDE SEQUENCE [LARGE SCALE GENOMIC DNA]</scope>
    <source>
        <strain evidence="5">CGMCC 1.10218</strain>
    </source>
</reference>
<dbReference type="Proteomes" id="UP000199223">
    <property type="component" value="Unassembled WGS sequence"/>
</dbReference>
<keyword evidence="2" id="KW-0012">Acyltransferase</keyword>
<dbReference type="STRING" id="856736.SAMN04488058_105116"/>
<dbReference type="GO" id="GO:0016747">
    <property type="term" value="F:acyltransferase activity, transferring groups other than amino-acyl groups"/>
    <property type="evidence" value="ECO:0007669"/>
    <property type="project" value="InterPro"/>
</dbReference>
<evidence type="ECO:0000259" key="3">
    <source>
        <dbReference type="PROSITE" id="PS51186"/>
    </source>
</evidence>
<keyword evidence="1 4" id="KW-0808">Transferase</keyword>
<dbReference type="SUPFAM" id="SSF55729">
    <property type="entry name" value="Acyl-CoA N-acyltransferases (Nat)"/>
    <property type="match status" value="1"/>
</dbReference>
<organism evidence="4 5">
    <name type="scientific">Deinococcus reticulitermitis</name>
    <dbReference type="NCBI Taxonomy" id="856736"/>
    <lineage>
        <taxon>Bacteria</taxon>
        <taxon>Thermotogati</taxon>
        <taxon>Deinococcota</taxon>
        <taxon>Deinococci</taxon>
        <taxon>Deinococcales</taxon>
        <taxon>Deinococcaceae</taxon>
        <taxon>Deinococcus</taxon>
    </lineage>
</organism>
<dbReference type="OrthoDB" id="66864at2"/>
<dbReference type="AlphaFoldDB" id="A0A1H6XAI6"/>
<dbReference type="InterPro" id="IPR050832">
    <property type="entry name" value="Bact_Acetyltransf"/>
</dbReference>
<evidence type="ECO:0000256" key="1">
    <source>
        <dbReference type="ARBA" id="ARBA00022679"/>
    </source>
</evidence>
<dbReference type="InterPro" id="IPR000182">
    <property type="entry name" value="GNAT_dom"/>
</dbReference>
<dbReference type="Pfam" id="PF00583">
    <property type="entry name" value="Acetyltransf_1"/>
    <property type="match status" value="1"/>
</dbReference>
<evidence type="ECO:0000313" key="5">
    <source>
        <dbReference type="Proteomes" id="UP000199223"/>
    </source>
</evidence>